<reference evidence="3" key="3">
    <citation type="submission" date="2011-03" db="EMBL/GenBank/DDBJ databases">
        <title>Annotation of Magnaporthe poae ATCC 64411.</title>
        <authorList>
            <person name="Ma L.-J."/>
            <person name="Dead R."/>
            <person name="Young S.K."/>
            <person name="Zeng Q."/>
            <person name="Gargeya S."/>
            <person name="Fitzgerald M."/>
            <person name="Haas B."/>
            <person name="Abouelleil A."/>
            <person name="Alvarado L."/>
            <person name="Arachchi H.M."/>
            <person name="Berlin A."/>
            <person name="Brown A."/>
            <person name="Chapman S.B."/>
            <person name="Chen Z."/>
            <person name="Dunbar C."/>
            <person name="Freedman E."/>
            <person name="Gearin G."/>
            <person name="Gellesch M."/>
            <person name="Goldberg J."/>
            <person name="Griggs A."/>
            <person name="Gujja S."/>
            <person name="Heiman D."/>
            <person name="Howarth C."/>
            <person name="Larson L."/>
            <person name="Lui A."/>
            <person name="MacDonald P.J.P."/>
            <person name="Mehta T."/>
            <person name="Montmayeur A."/>
            <person name="Murphy C."/>
            <person name="Neiman D."/>
            <person name="Pearson M."/>
            <person name="Priest M."/>
            <person name="Roberts A."/>
            <person name="Saif S."/>
            <person name="Shea T."/>
            <person name="Shenoy N."/>
            <person name="Sisk P."/>
            <person name="Stolte C."/>
            <person name="Sykes S."/>
            <person name="Yandava C."/>
            <person name="Wortman J."/>
            <person name="Nusbaum C."/>
            <person name="Birren B."/>
        </authorList>
    </citation>
    <scope>NUCLEOTIDE SEQUENCE</scope>
    <source>
        <strain evidence="3">ATCC 64411</strain>
    </source>
</reference>
<reference evidence="3" key="2">
    <citation type="submission" date="2010-05" db="EMBL/GenBank/DDBJ databases">
        <title>The Genome Sequence of Magnaporthe poae strain ATCC 64411.</title>
        <authorList>
            <consortium name="The Broad Institute Genome Sequencing Platform"/>
            <consortium name="Broad Institute Genome Sequencing Center for Infectious Disease"/>
            <person name="Ma L.-J."/>
            <person name="Dead R."/>
            <person name="Young S."/>
            <person name="Zeng Q."/>
            <person name="Koehrsen M."/>
            <person name="Alvarado L."/>
            <person name="Berlin A."/>
            <person name="Chapman S.B."/>
            <person name="Chen Z."/>
            <person name="Freedman E."/>
            <person name="Gellesch M."/>
            <person name="Goldberg J."/>
            <person name="Griggs A."/>
            <person name="Gujja S."/>
            <person name="Heilman E.R."/>
            <person name="Heiman D."/>
            <person name="Hepburn T."/>
            <person name="Howarth C."/>
            <person name="Jen D."/>
            <person name="Larson L."/>
            <person name="Mehta T."/>
            <person name="Neiman D."/>
            <person name="Pearson M."/>
            <person name="Roberts A."/>
            <person name="Saif S."/>
            <person name="Shea T."/>
            <person name="Shenoy N."/>
            <person name="Sisk P."/>
            <person name="Stolte C."/>
            <person name="Sykes S."/>
            <person name="Walk T."/>
            <person name="White J."/>
            <person name="Yandava C."/>
            <person name="Haas B."/>
            <person name="Nusbaum C."/>
            <person name="Birren B."/>
        </authorList>
    </citation>
    <scope>NUCLEOTIDE SEQUENCE</scope>
    <source>
        <strain evidence="3">ATCC 64411</strain>
    </source>
</reference>
<proteinExistence type="predicted"/>
<keyword evidence="2" id="KW-0812">Transmembrane</keyword>
<sequence>MHRCSQSHRRRKTKVMTIHLFCRRAPRQALQAPSAAKCRVTPRGRSAGLVQFLSFSCKSSVQSTPPLASQGHPMSLDLGLTSCVCERVRERDFFGSKDVLSRSLRFSRQSYHLIRSTPPPPHHHPSPVSKHPVCRNKDPSARESRRMHPMAGLVRKGDAPKTLFAANLKMLRLNLADCYFSTLAVTCFFSFSSYLAVNTDTGSKAPALISSGKKGWWVRGG</sequence>
<evidence type="ECO:0000313" key="3">
    <source>
        <dbReference type="EMBL" id="KLU83095.1"/>
    </source>
</evidence>
<feature type="region of interest" description="Disordered" evidence="1">
    <location>
        <begin position="114"/>
        <end position="150"/>
    </location>
</feature>
<dbReference type="AlphaFoldDB" id="A0A0C4DQL8"/>
<reference evidence="4" key="4">
    <citation type="journal article" date="2015" name="G3 (Bethesda)">
        <title>Genome sequences of three phytopathogenic species of the Magnaporthaceae family of fungi.</title>
        <authorList>
            <person name="Okagaki L.H."/>
            <person name="Nunes C.C."/>
            <person name="Sailsbery J."/>
            <person name="Clay B."/>
            <person name="Brown D."/>
            <person name="John T."/>
            <person name="Oh Y."/>
            <person name="Young N."/>
            <person name="Fitzgerald M."/>
            <person name="Haas B.J."/>
            <person name="Zeng Q."/>
            <person name="Young S."/>
            <person name="Adiconis X."/>
            <person name="Fan L."/>
            <person name="Levin J.Z."/>
            <person name="Mitchell T.K."/>
            <person name="Okubara P.A."/>
            <person name="Farman M.L."/>
            <person name="Kohn L.M."/>
            <person name="Birren B."/>
            <person name="Ma L.-J."/>
            <person name="Dean R.A."/>
        </authorList>
    </citation>
    <scope>NUCLEOTIDE SEQUENCE</scope>
    <source>
        <strain evidence="4">ATCC 64411 / 73-15</strain>
    </source>
</reference>
<organism evidence="4 5">
    <name type="scientific">Magnaporthiopsis poae (strain ATCC 64411 / 73-15)</name>
    <name type="common">Kentucky bluegrass fungus</name>
    <name type="synonym">Magnaporthe poae</name>
    <dbReference type="NCBI Taxonomy" id="644358"/>
    <lineage>
        <taxon>Eukaryota</taxon>
        <taxon>Fungi</taxon>
        <taxon>Dikarya</taxon>
        <taxon>Ascomycota</taxon>
        <taxon>Pezizomycotina</taxon>
        <taxon>Sordariomycetes</taxon>
        <taxon>Sordariomycetidae</taxon>
        <taxon>Magnaporthales</taxon>
        <taxon>Magnaporthaceae</taxon>
        <taxon>Magnaporthiopsis</taxon>
    </lineage>
</organism>
<feature type="transmembrane region" description="Helical" evidence="2">
    <location>
        <begin position="178"/>
        <end position="197"/>
    </location>
</feature>
<name>A0A0C4DQL8_MAGP6</name>
<evidence type="ECO:0000313" key="5">
    <source>
        <dbReference type="Proteomes" id="UP000011715"/>
    </source>
</evidence>
<keyword evidence="2" id="KW-1133">Transmembrane helix</keyword>
<reference evidence="5" key="1">
    <citation type="submission" date="2010-05" db="EMBL/GenBank/DDBJ databases">
        <title>The genome sequence of Magnaporthe poae strain ATCC 64411.</title>
        <authorList>
            <person name="Ma L.-J."/>
            <person name="Dead R."/>
            <person name="Young S."/>
            <person name="Zeng Q."/>
            <person name="Koehrsen M."/>
            <person name="Alvarado L."/>
            <person name="Berlin A."/>
            <person name="Chapman S.B."/>
            <person name="Chen Z."/>
            <person name="Freedman E."/>
            <person name="Gellesch M."/>
            <person name="Goldberg J."/>
            <person name="Griggs A."/>
            <person name="Gujja S."/>
            <person name="Heilman E.R."/>
            <person name="Heiman D."/>
            <person name="Hepburn T."/>
            <person name="Howarth C."/>
            <person name="Jen D."/>
            <person name="Larson L."/>
            <person name="Mehta T."/>
            <person name="Neiman D."/>
            <person name="Pearson M."/>
            <person name="Roberts A."/>
            <person name="Saif S."/>
            <person name="Shea T."/>
            <person name="Shenoy N."/>
            <person name="Sisk P."/>
            <person name="Stolte C."/>
            <person name="Sykes S."/>
            <person name="Walk T."/>
            <person name="White J."/>
            <person name="Yandava C."/>
            <person name="Haas B."/>
            <person name="Nusbaum C."/>
            <person name="Birren B."/>
        </authorList>
    </citation>
    <scope>NUCLEOTIDE SEQUENCE [LARGE SCALE GENOMIC DNA]</scope>
    <source>
        <strain evidence="5">ATCC 64411 / 73-15</strain>
    </source>
</reference>
<reference evidence="4" key="5">
    <citation type="submission" date="2015-06" db="UniProtKB">
        <authorList>
            <consortium name="EnsemblFungi"/>
        </authorList>
    </citation>
    <scope>IDENTIFICATION</scope>
    <source>
        <strain evidence="4">ATCC 64411</strain>
    </source>
</reference>
<dbReference type="EnsemblFungi" id="MAPG_02162T0">
    <property type="protein sequence ID" value="MAPG_02162T0"/>
    <property type="gene ID" value="MAPG_02162"/>
</dbReference>
<evidence type="ECO:0000256" key="1">
    <source>
        <dbReference type="SAM" id="MobiDB-lite"/>
    </source>
</evidence>
<dbReference type="EMBL" id="ADBL01000546">
    <property type="status" value="NOT_ANNOTATED_CDS"/>
    <property type="molecule type" value="Genomic_DNA"/>
</dbReference>
<protein>
    <submittedName>
        <fullName evidence="3 4">Uncharacterized protein</fullName>
    </submittedName>
</protein>
<dbReference type="EMBL" id="GL876967">
    <property type="protein sequence ID" value="KLU83095.1"/>
    <property type="molecule type" value="Genomic_DNA"/>
</dbReference>
<feature type="compositionally biased region" description="Basic and acidic residues" evidence="1">
    <location>
        <begin position="135"/>
        <end position="146"/>
    </location>
</feature>
<evidence type="ECO:0000313" key="4">
    <source>
        <dbReference type="EnsemblFungi" id="MAPG_02162T0"/>
    </source>
</evidence>
<keyword evidence="2" id="KW-0472">Membrane</keyword>
<keyword evidence="5" id="KW-1185">Reference proteome</keyword>
<accession>A0A0C4DQL8</accession>
<gene>
    <name evidence="3" type="ORF">MAPG_02162</name>
</gene>
<dbReference type="Proteomes" id="UP000011715">
    <property type="component" value="Unassembled WGS sequence"/>
</dbReference>
<dbReference type="VEuPathDB" id="FungiDB:MAPG_02162"/>
<evidence type="ECO:0000256" key="2">
    <source>
        <dbReference type="SAM" id="Phobius"/>
    </source>
</evidence>